<evidence type="ECO:0008006" key="14">
    <source>
        <dbReference type="Google" id="ProtNLM"/>
    </source>
</evidence>
<keyword evidence="11" id="KW-1133">Transmembrane helix</keyword>
<dbReference type="InterPro" id="IPR017972">
    <property type="entry name" value="Cyt_P450_CS"/>
</dbReference>
<evidence type="ECO:0000256" key="2">
    <source>
        <dbReference type="ARBA" id="ARBA00010617"/>
    </source>
</evidence>
<gene>
    <name evidence="12" type="ORF">QN277_001135</name>
</gene>
<dbReference type="SUPFAM" id="SSF48264">
    <property type="entry name" value="Cytochrome P450"/>
    <property type="match status" value="1"/>
</dbReference>
<dbReference type="PANTHER" id="PTHR47947:SF24">
    <property type="entry name" value="ISOFLAVONE 2'-HYDROXYLASE-LIKE"/>
    <property type="match status" value="1"/>
</dbReference>
<dbReference type="InterPro" id="IPR001128">
    <property type="entry name" value="Cyt_P450"/>
</dbReference>
<dbReference type="AlphaFoldDB" id="A0AAE1N6I7"/>
<evidence type="ECO:0000256" key="9">
    <source>
        <dbReference type="PIRSR" id="PIRSR602401-1"/>
    </source>
</evidence>
<comment type="subcellular location">
    <subcellularLocation>
        <location evidence="1">Membrane</location>
    </subcellularLocation>
</comment>
<keyword evidence="4 9" id="KW-0479">Metal-binding</keyword>
<dbReference type="PANTHER" id="PTHR47947">
    <property type="entry name" value="CYTOCHROME P450 82C3-RELATED"/>
    <property type="match status" value="1"/>
</dbReference>
<proteinExistence type="inferred from homology"/>
<protein>
    <recommendedName>
        <fullName evidence="14">Cytochrome P450</fullName>
    </recommendedName>
</protein>
<dbReference type="GO" id="GO:0020037">
    <property type="term" value="F:heme binding"/>
    <property type="evidence" value="ECO:0007669"/>
    <property type="project" value="InterPro"/>
</dbReference>
<keyword evidence="5 10" id="KW-0560">Oxidoreductase</keyword>
<evidence type="ECO:0000313" key="13">
    <source>
        <dbReference type="Proteomes" id="UP001293593"/>
    </source>
</evidence>
<comment type="cofactor">
    <cofactor evidence="9">
        <name>heme</name>
        <dbReference type="ChEBI" id="CHEBI:30413"/>
    </cofactor>
</comment>
<keyword evidence="13" id="KW-1185">Reference proteome</keyword>
<dbReference type="GO" id="GO:0016020">
    <property type="term" value="C:membrane"/>
    <property type="evidence" value="ECO:0007669"/>
    <property type="project" value="UniProtKB-SubCell"/>
</dbReference>
<organism evidence="12 13">
    <name type="scientific">Acacia crassicarpa</name>
    <name type="common">northern wattle</name>
    <dbReference type="NCBI Taxonomy" id="499986"/>
    <lineage>
        <taxon>Eukaryota</taxon>
        <taxon>Viridiplantae</taxon>
        <taxon>Streptophyta</taxon>
        <taxon>Embryophyta</taxon>
        <taxon>Tracheophyta</taxon>
        <taxon>Spermatophyta</taxon>
        <taxon>Magnoliopsida</taxon>
        <taxon>eudicotyledons</taxon>
        <taxon>Gunneridae</taxon>
        <taxon>Pentapetalae</taxon>
        <taxon>rosids</taxon>
        <taxon>fabids</taxon>
        <taxon>Fabales</taxon>
        <taxon>Fabaceae</taxon>
        <taxon>Caesalpinioideae</taxon>
        <taxon>mimosoid clade</taxon>
        <taxon>Acacieae</taxon>
        <taxon>Acacia</taxon>
    </lineage>
</organism>
<evidence type="ECO:0000256" key="8">
    <source>
        <dbReference type="ARBA" id="ARBA00023136"/>
    </source>
</evidence>
<name>A0AAE1N6I7_9FABA</name>
<dbReference type="PROSITE" id="PS00086">
    <property type="entry name" value="CYTOCHROME_P450"/>
    <property type="match status" value="1"/>
</dbReference>
<dbReference type="EMBL" id="JAWXYG010000001">
    <property type="protein sequence ID" value="KAK4284280.1"/>
    <property type="molecule type" value="Genomic_DNA"/>
</dbReference>
<evidence type="ECO:0000313" key="12">
    <source>
        <dbReference type="EMBL" id="KAK4284280.1"/>
    </source>
</evidence>
<dbReference type="GO" id="GO:0005506">
    <property type="term" value="F:iron ion binding"/>
    <property type="evidence" value="ECO:0007669"/>
    <property type="project" value="InterPro"/>
</dbReference>
<dbReference type="InterPro" id="IPR002401">
    <property type="entry name" value="Cyt_P450_E_grp-I"/>
</dbReference>
<keyword evidence="8 11" id="KW-0472">Membrane</keyword>
<keyword evidence="7 10" id="KW-0503">Monooxygenase</keyword>
<dbReference type="Gene3D" id="1.10.630.10">
    <property type="entry name" value="Cytochrome P450"/>
    <property type="match status" value="1"/>
</dbReference>
<evidence type="ECO:0000256" key="4">
    <source>
        <dbReference type="ARBA" id="ARBA00022723"/>
    </source>
</evidence>
<dbReference type="InterPro" id="IPR050651">
    <property type="entry name" value="Plant_Cytochrome_P450_Monoox"/>
</dbReference>
<keyword evidence="3 9" id="KW-0349">Heme</keyword>
<dbReference type="CDD" id="cd20653">
    <property type="entry name" value="CYP81"/>
    <property type="match status" value="1"/>
</dbReference>
<evidence type="ECO:0000256" key="7">
    <source>
        <dbReference type="ARBA" id="ARBA00023033"/>
    </source>
</evidence>
<evidence type="ECO:0000256" key="10">
    <source>
        <dbReference type="RuleBase" id="RU000461"/>
    </source>
</evidence>
<evidence type="ECO:0000256" key="6">
    <source>
        <dbReference type="ARBA" id="ARBA00023004"/>
    </source>
</evidence>
<keyword evidence="6 9" id="KW-0408">Iron</keyword>
<evidence type="ECO:0000256" key="1">
    <source>
        <dbReference type="ARBA" id="ARBA00004370"/>
    </source>
</evidence>
<dbReference type="Pfam" id="PF00067">
    <property type="entry name" value="p450"/>
    <property type="match status" value="1"/>
</dbReference>
<comment type="similarity">
    <text evidence="2 10">Belongs to the cytochrome P450 family.</text>
</comment>
<reference evidence="12" key="1">
    <citation type="submission" date="2023-10" db="EMBL/GenBank/DDBJ databases">
        <title>Chromosome-level genome of the transformable northern wattle, Acacia crassicarpa.</title>
        <authorList>
            <person name="Massaro I."/>
            <person name="Sinha N.R."/>
            <person name="Poethig S."/>
            <person name="Leichty A.R."/>
        </authorList>
    </citation>
    <scope>NUCLEOTIDE SEQUENCE</scope>
    <source>
        <strain evidence="12">Acra3RX</strain>
        <tissue evidence="12">Leaf</tissue>
    </source>
</reference>
<sequence length="503" mass="57559">MSTNCIINYSILCLAFFLALNLFLRKRRFRNIPPGPPSLPVLGNLHQLKKPLHHHFHRISQNYGQIFSLWFGSRLVVVVSSPSAVQECFTRNDIVLANRPKFLAGKHVGYNYTTVAFSPYGEHWRNLRRIMVLDVLSTHRLNYFLDMRRDEMKRLVQKLAHDSGEGFTKVELRSRLSELTFNTMMRMISGKRYWGDDGEVGDVEEASKFREMIKELVKLAGANNPAEFLPILRWFDLDNLEKKLKGISVRFDTFLQGLVDEHRSGNSSRNTLINHLLTLQKSQPEYYTDQIIKGLILVMLLAVTDTSAVTLEWAMSSLLNHPEILRKARQEIDTQIGQEHLIDEQDALKLPYLQSIVSETFRLHLAAPVLVPHLSSEDCTIGDYNIPRDTIVLINAWAIHRDPQLWIDPLCFKPERFQKEEVANKLMQFGLGRRACPGSGLAQRTVSWALGLLIQCFEWERVSEEEIDMTEGAGLTLSKVVPLEAMCKAQQHIIGKVVSESIV</sequence>
<accession>A0AAE1N6I7</accession>
<keyword evidence="11" id="KW-0812">Transmembrane</keyword>
<dbReference type="PRINTS" id="PR00385">
    <property type="entry name" value="P450"/>
</dbReference>
<dbReference type="Proteomes" id="UP001293593">
    <property type="component" value="Unassembled WGS sequence"/>
</dbReference>
<feature type="binding site" description="axial binding residue" evidence="9">
    <location>
        <position position="436"/>
    </location>
    <ligand>
        <name>heme</name>
        <dbReference type="ChEBI" id="CHEBI:30413"/>
    </ligand>
    <ligandPart>
        <name>Fe</name>
        <dbReference type="ChEBI" id="CHEBI:18248"/>
    </ligandPart>
</feature>
<dbReference type="GO" id="GO:0004497">
    <property type="term" value="F:monooxygenase activity"/>
    <property type="evidence" value="ECO:0007669"/>
    <property type="project" value="UniProtKB-KW"/>
</dbReference>
<dbReference type="InterPro" id="IPR036396">
    <property type="entry name" value="Cyt_P450_sf"/>
</dbReference>
<evidence type="ECO:0000256" key="5">
    <source>
        <dbReference type="ARBA" id="ARBA00023002"/>
    </source>
</evidence>
<dbReference type="FunFam" id="1.10.630.10:FF:000023">
    <property type="entry name" value="Cytochrome P450 family protein"/>
    <property type="match status" value="1"/>
</dbReference>
<dbReference type="GO" id="GO:0016705">
    <property type="term" value="F:oxidoreductase activity, acting on paired donors, with incorporation or reduction of molecular oxygen"/>
    <property type="evidence" value="ECO:0007669"/>
    <property type="project" value="InterPro"/>
</dbReference>
<evidence type="ECO:0000256" key="3">
    <source>
        <dbReference type="ARBA" id="ARBA00022617"/>
    </source>
</evidence>
<feature type="transmembrane region" description="Helical" evidence="11">
    <location>
        <begin position="6"/>
        <end position="24"/>
    </location>
</feature>
<dbReference type="PRINTS" id="PR00463">
    <property type="entry name" value="EP450I"/>
</dbReference>
<comment type="caution">
    <text evidence="12">The sequence shown here is derived from an EMBL/GenBank/DDBJ whole genome shotgun (WGS) entry which is preliminary data.</text>
</comment>
<evidence type="ECO:0000256" key="11">
    <source>
        <dbReference type="SAM" id="Phobius"/>
    </source>
</evidence>